<dbReference type="RefSeq" id="WP_129076411.1">
    <property type="nucleotide sequence ID" value="NZ_QOUX01000001.1"/>
</dbReference>
<dbReference type="Pfam" id="PF08349">
    <property type="entry name" value="DUF1722"/>
    <property type="match status" value="1"/>
</dbReference>
<feature type="domain" description="DUF1722" evidence="1">
    <location>
        <begin position="16"/>
        <end position="133"/>
    </location>
</feature>
<comment type="caution">
    <text evidence="2">The sequence shown here is derived from an EMBL/GenBank/DDBJ whole genome shotgun (WGS) entry which is preliminary data.</text>
</comment>
<reference evidence="2 3" key="1">
    <citation type="journal article" date="2019" name="Int. J. Syst. Evol. Microbiol.">
        <title>Anaerobacillus alkaliphilus sp. nov., a novel alkaliphilic and moderately halophilic bacterium.</title>
        <authorList>
            <person name="Borsodi A.K."/>
            <person name="Aszalos J.M."/>
            <person name="Bihari P."/>
            <person name="Nagy I."/>
            <person name="Schumann P."/>
            <person name="Sproer C."/>
            <person name="Kovacs A.L."/>
            <person name="Boka K."/>
            <person name="Dobosy P."/>
            <person name="Ovari M."/>
            <person name="Szili-Kovacs T."/>
            <person name="Toth E."/>
        </authorList>
    </citation>
    <scope>NUCLEOTIDE SEQUENCE [LARGE SCALE GENOMIC DNA]</scope>
    <source>
        <strain evidence="2 3">B16-10</strain>
    </source>
</reference>
<accession>A0A4Q0VWP5</accession>
<evidence type="ECO:0000259" key="1">
    <source>
        <dbReference type="Pfam" id="PF08349"/>
    </source>
</evidence>
<evidence type="ECO:0000313" key="3">
    <source>
        <dbReference type="Proteomes" id="UP000290649"/>
    </source>
</evidence>
<name>A0A4Q0VWP5_9BACI</name>
<gene>
    <name evidence="2" type="ORF">DS745_01355</name>
</gene>
<proteinExistence type="predicted"/>
<organism evidence="2 3">
    <name type="scientific">Anaerobacillus alkaliphilus</name>
    <dbReference type="NCBI Taxonomy" id="1548597"/>
    <lineage>
        <taxon>Bacteria</taxon>
        <taxon>Bacillati</taxon>
        <taxon>Bacillota</taxon>
        <taxon>Bacilli</taxon>
        <taxon>Bacillales</taxon>
        <taxon>Bacillaceae</taxon>
        <taxon>Anaerobacillus</taxon>
    </lineage>
</organism>
<dbReference type="InterPro" id="IPR013560">
    <property type="entry name" value="DUF1722"/>
</dbReference>
<evidence type="ECO:0000313" key="2">
    <source>
        <dbReference type="EMBL" id="RXJ04064.1"/>
    </source>
</evidence>
<dbReference type="Proteomes" id="UP000290649">
    <property type="component" value="Unassembled WGS sequence"/>
</dbReference>
<dbReference type="AlphaFoldDB" id="A0A4Q0VWP5"/>
<protein>
    <submittedName>
        <fullName evidence="2">DUF1722 domain-containing protein</fullName>
    </submittedName>
</protein>
<sequence>MKKIKITTEKLWAKNKYDVMAKGYQHYSHVKTLFKQTTSTEDYLKIYLYIKATRENPYTTKGMINTLEHLWGYFKKTASTDEKQLFFTLLAKVKDITQTEFDEPPLEINETLSYLIQLLERYDQPYLKNSTILYSELLWNEVTLKKETYHLTENHYVEE</sequence>
<keyword evidence="3" id="KW-1185">Reference proteome</keyword>
<dbReference type="EMBL" id="QOUX01000001">
    <property type="protein sequence ID" value="RXJ04064.1"/>
    <property type="molecule type" value="Genomic_DNA"/>
</dbReference>
<dbReference type="OrthoDB" id="9782576at2"/>